<dbReference type="InterPro" id="IPR008930">
    <property type="entry name" value="Terpenoid_cyclase/PrenylTrfase"/>
</dbReference>
<dbReference type="Pfam" id="PF00432">
    <property type="entry name" value="Prenyltrans"/>
    <property type="match status" value="1"/>
</dbReference>
<evidence type="ECO:0000256" key="1">
    <source>
        <dbReference type="ARBA" id="ARBA00022737"/>
    </source>
</evidence>
<reference evidence="3 4" key="1">
    <citation type="journal article" date="2023" name="Plants (Basel)">
        <title>Bridging the Gap: Combining Genomics and Transcriptomics Approaches to Understand Stylosanthes scabra, an Orphan Legume from the Brazilian Caatinga.</title>
        <authorList>
            <person name="Ferreira-Neto J.R.C."/>
            <person name="da Silva M.D."/>
            <person name="Binneck E."/>
            <person name="de Melo N.F."/>
            <person name="da Silva R.H."/>
            <person name="de Melo A.L.T.M."/>
            <person name="Pandolfi V."/>
            <person name="Bustamante F.O."/>
            <person name="Brasileiro-Vidal A.C."/>
            <person name="Benko-Iseppon A.M."/>
        </authorList>
    </citation>
    <scope>NUCLEOTIDE SEQUENCE [LARGE SCALE GENOMIC DNA]</scope>
    <source>
        <tissue evidence="3">Leaves</tissue>
    </source>
</reference>
<name>A0ABU6SW72_9FABA</name>
<keyword evidence="4" id="KW-1185">Reference proteome</keyword>
<evidence type="ECO:0000313" key="3">
    <source>
        <dbReference type="EMBL" id="MED6140672.1"/>
    </source>
</evidence>
<dbReference type="SUPFAM" id="SSF48239">
    <property type="entry name" value="Terpenoid cyclases/Protein prenyltransferases"/>
    <property type="match status" value="1"/>
</dbReference>
<accession>A0ABU6SW72</accession>
<comment type="caution">
    <text evidence="3">The sequence shown here is derived from an EMBL/GenBank/DDBJ whole genome shotgun (WGS) entry which is preliminary data.</text>
</comment>
<protein>
    <recommendedName>
        <fullName evidence="2">Prenyltransferase alpha-alpha toroid domain-containing protein</fullName>
    </recommendedName>
</protein>
<gene>
    <name evidence="3" type="ORF">PIB30_095576</name>
</gene>
<dbReference type="EMBL" id="JASCZI010062612">
    <property type="protein sequence ID" value="MED6140672.1"/>
    <property type="molecule type" value="Genomic_DNA"/>
</dbReference>
<proteinExistence type="predicted"/>
<dbReference type="InterPro" id="IPR001330">
    <property type="entry name" value="Prenyltrans"/>
</dbReference>
<feature type="domain" description="Prenyltransferase alpha-alpha toroid" evidence="2">
    <location>
        <begin position="2"/>
        <end position="57"/>
    </location>
</feature>
<dbReference type="Gene3D" id="1.50.10.20">
    <property type="match status" value="1"/>
</dbReference>
<organism evidence="3 4">
    <name type="scientific">Stylosanthes scabra</name>
    <dbReference type="NCBI Taxonomy" id="79078"/>
    <lineage>
        <taxon>Eukaryota</taxon>
        <taxon>Viridiplantae</taxon>
        <taxon>Streptophyta</taxon>
        <taxon>Embryophyta</taxon>
        <taxon>Tracheophyta</taxon>
        <taxon>Spermatophyta</taxon>
        <taxon>Magnoliopsida</taxon>
        <taxon>eudicotyledons</taxon>
        <taxon>Gunneridae</taxon>
        <taxon>Pentapetalae</taxon>
        <taxon>rosids</taxon>
        <taxon>fabids</taxon>
        <taxon>Fabales</taxon>
        <taxon>Fabaceae</taxon>
        <taxon>Papilionoideae</taxon>
        <taxon>50 kb inversion clade</taxon>
        <taxon>dalbergioids sensu lato</taxon>
        <taxon>Dalbergieae</taxon>
        <taxon>Pterocarpus clade</taxon>
        <taxon>Stylosanthes</taxon>
    </lineage>
</organism>
<evidence type="ECO:0000259" key="2">
    <source>
        <dbReference type="Pfam" id="PF00432"/>
    </source>
</evidence>
<dbReference type="Proteomes" id="UP001341840">
    <property type="component" value="Unassembled WGS sequence"/>
</dbReference>
<keyword evidence="1" id="KW-0677">Repeat</keyword>
<sequence length="129" mass="14604">MASLRLMGFIEDNLLSSCASSLINISLLLDWIVQVQGMDGGFEGRPNKATDICYAFALALIKYNGLNDHLNSKKRPNRYANEQDRAVEVETSESQAWEQDDQFLILWFFAAMDPAFTNQFTKSEFAPDI</sequence>
<evidence type="ECO:0000313" key="4">
    <source>
        <dbReference type="Proteomes" id="UP001341840"/>
    </source>
</evidence>